<proteinExistence type="predicted"/>
<reference evidence="1" key="1">
    <citation type="submission" date="2020-04" db="EMBL/GenBank/DDBJ databases">
        <authorList>
            <person name="Alioto T."/>
            <person name="Alioto T."/>
            <person name="Gomez Garrido J."/>
        </authorList>
    </citation>
    <scope>NUCLEOTIDE SEQUENCE</scope>
    <source>
        <strain evidence="1">A484AB</strain>
    </source>
</reference>
<dbReference type="EMBL" id="CACRXK020002708">
    <property type="protein sequence ID" value="CAB3995665.1"/>
    <property type="molecule type" value="Genomic_DNA"/>
</dbReference>
<sequence>MLVLAMLKRGAKGHLETLKEGATDTIGLKKVLTISNHMTMDGENKNVGEHNGLWKLIDDERTKEEVTFQMLKSVCAVHSSALAYHDLCKDVSEVNTLIRKVSGISLFFHASAVRTAELEKYAKRARHQQESKTVRHFISEKQSCVKDSPKADRQAWFQKVFQRDYTDESDVEDANNVTKQKKIES</sequence>
<keyword evidence="2" id="KW-1185">Reference proteome</keyword>
<organism evidence="1 2">
    <name type="scientific">Paramuricea clavata</name>
    <name type="common">Red gorgonian</name>
    <name type="synonym">Violescent sea-whip</name>
    <dbReference type="NCBI Taxonomy" id="317549"/>
    <lineage>
        <taxon>Eukaryota</taxon>
        <taxon>Metazoa</taxon>
        <taxon>Cnidaria</taxon>
        <taxon>Anthozoa</taxon>
        <taxon>Octocorallia</taxon>
        <taxon>Malacalcyonacea</taxon>
        <taxon>Plexauridae</taxon>
        <taxon>Paramuricea</taxon>
    </lineage>
</organism>
<evidence type="ECO:0000313" key="1">
    <source>
        <dbReference type="EMBL" id="CAB3995665.1"/>
    </source>
</evidence>
<dbReference type="Proteomes" id="UP001152795">
    <property type="component" value="Unassembled WGS sequence"/>
</dbReference>
<dbReference type="AlphaFoldDB" id="A0A7D9I1P2"/>
<protein>
    <submittedName>
        <fullName evidence="1">Uncharacterized protein</fullName>
    </submittedName>
</protein>
<gene>
    <name evidence="1" type="ORF">PACLA_8A072542</name>
</gene>
<evidence type="ECO:0000313" key="2">
    <source>
        <dbReference type="Proteomes" id="UP001152795"/>
    </source>
</evidence>
<name>A0A7D9I1P2_PARCT</name>
<comment type="caution">
    <text evidence="1">The sequence shown here is derived from an EMBL/GenBank/DDBJ whole genome shotgun (WGS) entry which is preliminary data.</text>
</comment>
<accession>A0A7D9I1P2</accession>